<dbReference type="InterPro" id="IPR016032">
    <property type="entry name" value="Sig_transdc_resp-reg_C-effctor"/>
</dbReference>
<dbReference type="PROSITE" id="PS50043">
    <property type="entry name" value="HTH_LUXR_2"/>
    <property type="match status" value="1"/>
</dbReference>
<dbReference type="Gene3D" id="1.10.10.10">
    <property type="entry name" value="Winged helix-like DNA-binding domain superfamily/Winged helix DNA-binding domain"/>
    <property type="match status" value="1"/>
</dbReference>
<keyword evidence="11" id="KW-0804">Transcription</keyword>
<evidence type="ECO:0000259" key="17">
    <source>
        <dbReference type="PROSITE" id="PS50112"/>
    </source>
</evidence>
<dbReference type="Pfam" id="PF08447">
    <property type="entry name" value="PAS_3"/>
    <property type="match status" value="2"/>
</dbReference>
<keyword evidence="4" id="KW-0808">Transferase</keyword>
<dbReference type="SMART" id="SM00387">
    <property type="entry name" value="HATPase_c"/>
    <property type="match status" value="1"/>
</dbReference>
<evidence type="ECO:0000256" key="7">
    <source>
        <dbReference type="ARBA" id="ARBA00022840"/>
    </source>
</evidence>
<dbReference type="SUPFAM" id="SSF55781">
    <property type="entry name" value="GAF domain-like"/>
    <property type="match status" value="1"/>
</dbReference>
<dbReference type="InterPro" id="IPR003594">
    <property type="entry name" value="HATPase_dom"/>
</dbReference>
<evidence type="ECO:0000256" key="6">
    <source>
        <dbReference type="ARBA" id="ARBA00022777"/>
    </source>
</evidence>
<dbReference type="SUPFAM" id="SSF55785">
    <property type="entry name" value="PYP-like sensor domain (PAS domain)"/>
    <property type="match status" value="2"/>
</dbReference>
<proteinExistence type="predicted"/>
<keyword evidence="7" id="KW-0067">ATP-binding</keyword>
<keyword evidence="8" id="KW-0902">Two-component regulatory system</keyword>
<dbReference type="NCBIfam" id="TIGR00229">
    <property type="entry name" value="sensory_box"/>
    <property type="match status" value="2"/>
</dbReference>
<feature type="coiled-coil region" evidence="13">
    <location>
        <begin position="889"/>
        <end position="916"/>
    </location>
</feature>
<dbReference type="SUPFAM" id="SSF46894">
    <property type="entry name" value="C-terminal effector domain of the bipartite response regulators"/>
    <property type="match status" value="1"/>
</dbReference>
<dbReference type="InterPro" id="IPR011006">
    <property type="entry name" value="CheY-like_superfamily"/>
</dbReference>
<feature type="modified residue" description="4-aspartylphosphate" evidence="12">
    <location>
        <position position="1077"/>
    </location>
</feature>
<dbReference type="InterPro" id="IPR029016">
    <property type="entry name" value="GAF-like_dom_sf"/>
</dbReference>
<dbReference type="InterPro" id="IPR036890">
    <property type="entry name" value="HATPase_C_sf"/>
</dbReference>
<dbReference type="GO" id="GO:0006355">
    <property type="term" value="P:regulation of DNA-templated transcription"/>
    <property type="evidence" value="ECO:0007669"/>
    <property type="project" value="InterPro"/>
</dbReference>
<comment type="catalytic activity">
    <reaction evidence="1">
        <text>ATP + protein L-histidine = ADP + protein N-phospho-L-histidine.</text>
        <dbReference type="EC" id="2.7.13.3"/>
    </reaction>
</comment>
<dbReference type="PATRIC" id="fig|298794.3.peg.7562"/>
<dbReference type="Gene3D" id="3.30.565.10">
    <property type="entry name" value="Histidine kinase-like ATPase, C-terminal domain"/>
    <property type="match status" value="1"/>
</dbReference>
<evidence type="ECO:0000259" key="15">
    <source>
        <dbReference type="PROSITE" id="PS50109"/>
    </source>
</evidence>
<feature type="domain" description="Response regulatory" evidence="16">
    <location>
        <begin position="645"/>
        <end position="761"/>
    </location>
</feature>
<name>A0A0J6VDU8_9HYPH</name>
<evidence type="ECO:0000256" key="3">
    <source>
        <dbReference type="ARBA" id="ARBA00022553"/>
    </source>
</evidence>
<dbReference type="InterPro" id="IPR036388">
    <property type="entry name" value="WH-like_DNA-bd_sf"/>
</dbReference>
<protein>
    <recommendedName>
        <fullName evidence="2">histidine kinase</fullName>
        <ecNumber evidence="2">2.7.13.3</ecNumber>
    </recommendedName>
</protein>
<keyword evidence="20" id="KW-1185">Reference proteome</keyword>
<dbReference type="Pfam" id="PF00072">
    <property type="entry name" value="Response_reg"/>
    <property type="match status" value="2"/>
</dbReference>
<evidence type="ECO:0000259" key="18">
    <source>
        <dbReference type="PROSITE" id="PS50113"/>
    </source>
</evidence>
<dbReference type="InterPro" id="IPR000700">
    <property type="entry name" value="PAS-assoc_C"/>
</dbReference>
<dbReference type="SUPFAM" id="SSF55874">
    <property type="entry name" value="ATPase domain of HSP90 chaperone/DNA topoisomerase II/histidine kinase"/>
    <property type="match status" value="1"/>
</dbReference>
<evidence type="ECO:0000313" key="20">
    <source>
        <dbReference type="Proteomes" id="UP000035955"/>
    </source>
</evidence>
<evidence type="ECO:0000256" key="11">
    <source>
        <dbReference type="ARBA" id="ARBA00023163"/>
    </source>
</evidence>
<evidence type="ECO:0000256" key="1">
    <source>
        <dbReference type="ARBA" id="ARBA00000085"/>
    </source>
</evidence>
<dbReference type="CDD" id="cd17574">
    <property type="entry name" value="REC_OmpR"/>
    <property type="match status" value="1"/>
</dbReference>
<evidence type="ECO:0000256" key="5">
    <source>
        <dbReference type="ARBA" id="ARBA00022741"/>
    </source>
</evidence>
<comment type="caution">
    <text evidence="19">The sequence shown here is derived from an EMBL/GenBank/DDBJ whole genome shotgun (WGS) entry which is preliminary data.</text>
</comment>
<dbReference type="PROSITE" id="PS50109">
    <property type="entry name" value="HIS_KIN"/>
    <property type="match status" value="1"/>
</dbReference>
<dbReference type="InterPro" id="IPR001789">
    <property type="entry name" value="Sig_transdc_resp-reg_receiver"/>
</dbReference>
<evidence type="ECO:0000256" key="8">
    <source>
        <dbReference type="ARBA" id="ARBA00023012"/>
    </source>
</evidence>
<dbReference type="InterPro" id="IPR004358">
    <property type="entry name" value="Sig_transdc_His_kin-like_C"/>
</dbReference>
<dbReference type="GO" id="GO:0005524">
    <property type="term" value="F:ATP binding"/>
    <property type="evidence" value="ECO:0007669"/>
    <property type="project" value="UniProtKB-KW"/>
</dbReference>
<dbReference type="SMART" id="SM00421">
    <property type="entry name" value="HTH_LUXR"/>
    <property type="match status" value="1"/>
</dbReference>
<dbReference type="Gene3D" id="3.30.450.20">
    <property type="entry name" value="PAS domain"/>
    <property type="match status" value="3"/>
</dbReference>
<feature type="domain" description="PAS" evidence="17">
    <location>
        <begin position="777"/>
        <end position="848"/>
    </location>
</feature>
<dbReference type="CDD" id="cd00130">
    <property type="entry name" value="PAS"/>
    <property type="match status" value="2"/>
</dbReference>
<feature type="domain" description="PAS" evidence="17">
    <location>
        <begin position="906"/>
        <end position="978"/>
    </location>
</feature>
<dbReference type="GO" id="GO:0000155">
    <property type="term" value="F:phosphorelay sensor kinase activity"/>
    <property type="evidence" value="ECO:0007669"/>
    <property type="project" value="InterPro"/>
</dbReference>
<evidence type="ECO:0000259" key="14">
    <source>
        <dbReference type="PROSITE" id="PS50043"/>
    </source>
</evidence>
<dbReference type="Gene3D" id="3.40.50.2300">
    <property type="match status" value="2"/>
</dbReference>
<dbReference type="SMART" id="SM00448">
    <property type="entry name" value="REC"/>
    <property type="match status" value="2"/>
</dbReference>
<dbReference type="FunFam" id="3.30.565.10:FF:000037">
    <property type="entry name" value="Hybrid sensor histidine kinase/response regulator"/>
    <property type="match status" value="1"/>
</dbReference>
<feature type="modified residue" description="4-aspartylphosphate" evidence="12">
    <location>
        <position position="694"/>
    </location>
</feature>
<keyword evidence="13" id="KW-0175">Coiled coil</keyword>
<dbReference type="SUPFAM" id="SSF52172">
    <property type="entry name" value="CheY-like"/>
    <property type="match status" value="2"/>
</dbReference>
<dbReference type="Proteomes" id="UP000035955">
    <property type="component" value="Unassembled WGS sequence"/>
</dbReference>
<dbReference type="Pfam" id="PF13185">
    <property type="entry name" value="GAF_2"/>
    <property type="match status" value="1"/>
</dbReference>
<dbReference type="Gene3D" id="3.30.450.40">
    <property type="match status" value="1"/>
</dbReference>
<dbReference type="InterPro" id="IPR003661">
    <property type="entry name" value="HisK_dim/P_dom"/>
</dbReference>
<dbReference type="PRINTS" id="PR00038">
    <property type="entry name" value="HTHLUXR"/>
</dbReference>
<keyword evidence="3 12" id="KW-0597">Phosphoprotein</keyword>
<dbReference type="PROSITE" id="PS50112">
    <property type="entry name" value="PAS"/>
    <property type="match status" value="2"/>
</dbReference>
<accession>A0A0J6VDU8</accession>
<dbReference type="Pfam" id="PF02518">
    <property type="entry name" value="HATPase_c"/>
    <property type="match status" value="1"/>
</dbReference>
<dbReference type="InterPro" id="IPR013655">
    <property type="entry name" value="PAS_fold_3"/>
</dbReference>
<feature type="domain" description="PAC" evidence="18">
    <location>
        <begin position="853"/>
        <end position="905"/>
    </location>
</feature>
<dbReference type="InterPro" id="IPR000014">
    <property type="entry name" value="PAS"/>
</dbReference>
<dbReference type="AlphaFoldDB" id="A0A0J6VDU8"/>
<dbReference type="InterPro" id="IPR003018">
    <property type="entry name" value="GAF"/>
</dbReference>
<dbReference type="Gene3D" id="1.10.287.130">
    <property type="match status" value="1"/>
</dbReference>
<organism evidence="19 20">
    <name type="scientific">Methylobacterium variabile</name>
    <dbReference type="NCBI Taxonomy" id="298794"/>
    <lineage>
        <taxon>Bacteria</taxon>
        <taxon>Pseudomonadati</taxon>
        <taxon>Pseudomonadota</taxon>
        <taxon>Alphaproteobacteria</taxon>
        <taxon>Hyphomicrobiales</taxon>
        <taxon>Methylobacteriaceae</taxon>
        <taxon>Methylobacterium</taxon>
    </lineage>
</organism>
<dbReference type="PRINTS" id="PR00344">
    <property type="entry name" value="BCTRLSENSOR"/>
</dbReference>
<dbReference type="EC" id="2.7.13.3" evidence="2"/>
<evidence type="ECO:0000259" key="16">
    <source>
        <dbReference type="PROSITE" id="PS50110"/>
    </source>
</evidence>
<dbReference type="PROSITE" id="PS50110">
    <property type="entry name" value="RESPONSE_REGULATORY"/>
    <property type="match status" value="2"/>
</dbReference>
<reference evidence="19 20" key="1">
    <citation type="submission" date="2015-03" db="EMBL/GenBank/DDBJ databases">
        <title>Genome sequencing of Methylobacterium variabile DSM 16961.</title>
        <authorList>
            <person name="Chaudhry V."/>
            <person name="Patil P.B."/>
        </authorList>
    </citation>
    <scope>NUCLEOTIDE SEQUENCE [LARGE SCALE GENOMIC DNA]</scope>
    <source>
        <strain evidence="19 20">DSM 16961</strain>
    </source>
</reference>
<dbReference type="EMBL" id="LABY01000087">
    <property type="protein sequence ID" value="KMO37246.1"/>
    <property type="molecule type" value="Genomic_DNA"/>
</dbReference>
<dbReference type="InterPro" id="IPR000792">
    <property type="entry name" value="Tscrpt_reg_LuxR_C"/>
</dbReference>
<evidence type="ECO:0000256" key="12">
    <source>
        <dbReference type="PROSITE-ProRule" id="PRU00169"/>
    </source>
</evidence>
<evidence type="ECO:0000256" key="9">
    <source>
        <dbReference type="ARBA" id="ARBA00023015"/>
    </source>
</evidence>
<dbReference type="Pfam" id="PF00512">
    <property type="entry name" value="HisKA"/>
    <property type="match status" value="1"/>
</dbReference>
<dbReference type="CDD" id="cd00082">
    <property type="entry name" value="HisKA"/>
    <property type="match status" value="1"/>
</dbReference>
<gene>
    <name evidence="19" type="ORF">VQ02_13915</name>
</gene>
<evidence type="ECO:0000256" key="2">
    <source>
        <dbReference type="ARBA" id="ARBA00012438"/>
    </source>
</evidence>
<dbReference type="Pfam" id="PF00196">
    <property type="entry name" value="GerE"/>
    <property type="match status" value="1"/>
</dbReference>
<dbReference type="SUPFAM" id="SSF47384">
    <property type="entry name" value="Homodimeric domain of signal transducing histidine kinase"/>
    <property type="match status" value="1"/>
</dbReference>
<evidence type="ECO:0000256" key="13">
    <source>
        <dbReference type="SAM" id="Coils"/>
    </source>
</evidence>
<dbReference type="PANTHER" id="PTHR43547:SF2">
    <property type="entry name" value="HYBRID SIGNAL TRANSDUCTION HISTIDINE KINASE C"/>
    <property type="match status" value="1"/>
</dbReference>
<dbReference type="CDD" id="cd06170">
    <property type="entry name" value="LuxR_C_like"/>
    <property type="match status" value="1"/>
</dbReference>
<dbReference type="PANTHER" id="PTHR43547">
    <property type="entry name" value="TWO-COMPONENT HISTIDINE KINASE"/>
    <property type="match status" value="1"/>
</dbReference>
<dbReference type="GO" id="GO:0003677">
    <property type="term" value="F:DNA binding"/>
    <property type="evidence" value="ECO:0007669"/>
    <property type="project" value="UniProtKB-KW"/>
</dbReference>
<evidence type="ECO:0000313" key="19">
    <source>
        <dbReference type="EMBL" id="KMO37246.1"/>
    </source>
</evidence>
<feature type="domain" description="Response regulatory" evidence="16">
    <location>
        <begin position="1028"/>
        <end position="1141"/>
    </location>
</feature>
<sequence length="1231" mass="134483">MIYNTPNSLDENGLNFLKGGGELGALIRAKDWSATPLGPAESWSQNIKTAISICLNSRFPILLWIGKDLRIIYNDAYIPFLGKSKHPAMLGEPGRTAWSEIWPEIAPMHADVQASRATWVEHYQMFFTRRVPHEEVYVTFGYSPILDDKNNNIEGVFCACYETTEEIIRERRLSILRHLGTRSAEQRTVEAACRHAAEVLDGNPLDIPFAAFYLLDEGEIAAHQVAGTRLPSDRTPFPAVHPIRGAGMEEGLWPLGLVAETSRAAKVSDLPSRGYRFTTPLWPDTVETAFVLPLKSSGHQRPVGFLIVGTSPRRVLDADYCSFLDLVAGQIATTLAEARALEDERRRAEALAKLDQAKTVFFSSVSHEFRTPLTLMLGPLEELLAKPDGSLSPDARILATVAHRNSLRLLKLVNTLLDFSRIEANRAQASYEPCDLARYTAELASSFSSACDRAGLRLDIACDPISEPVYVDHDMWEKIVLNLLSNAFKFTFKGCIAVRLTATSGGAELQVSDTGVGIPAADLPRVFERFHRIDRPKSRSYEGSGIGLALVQELVRLHGGTITVESREDHGTTFTVLVPFGTNHLPAERNGGARSLRSTASQADAFVEEALRWLPGPAEERAEARSRLSEEAELAGTPTEVLDARILLVDDNADMRRYLVRLLTGQGWVVEAVADGEAALAAARRQRPDLVLSDVMMPGLNGLELAAALRGDSHFTEVPIILLSARAAEDARVEGLGKGVDDYLVKPFSARELLARVNTHLVLAQLRRTAAARLRRSEARLQAAIDLVGLSPYSWDPATGTLEWDARLKAMWGLPPDAPIDHDLWLSAIHPDDRPQVERALDRCTDPAGDGVYHIEYRVIGIEDSVERWVSTYGRTTFENGHPVGFTGAALEITERKRAEAALRESEERFRRFAEHTADVLWLADLETGQLDYISPAFRQVWGTPPEDMPDIASWLASVHPDDRDAATRALDCVGSGETLVLEYRILRASDGAVRRIRDTFFPIPATGGHVRLVGGIAQDVTIDTGLHAYVVAAGDDARRELVGALQAGGYEVQAFASGRALLTIAGSLMPGCVVLDLEEPGSLVVASELKAARAHLPVVALGASGGDVGFGVRAMKAGAVDFLEEPWTPERLLFAVGTALTEIRVAAERTRSRDEPHQRIEALSARERAVLEGLLAGGTNKTIARTLGLSPRTVEIYRARVMETLGAHTLPEAVLIATAAGVRPANQDGD</sequence>
<dbReference type="CDD" id="cd16922">
    <property type="entry name" value="HATPase_EvgS-ArcB-TorS-like"/>
    <property type="match status" value="1"/>
</dbReference>
<dbReference type="RefSeq" id="WP_048444794.1">
    <property type="nucleotide sequence ID" value="NZ_LABY01000087.1"/>
</dbReference>
<keyword evidence="5" id="KW-0547">Nucleotide-binding</keyword>
<dbReference type="InterPro" id="IPR005467">
    <property type="entry name" value="His_kinase_dom"/>
</dbReference>
<dbReference type="InterPro" id="IPR035965">
    <property type="entry name" value="PAS-like_dom_sf"/>
</dbReference>
<dbReference type="InterPro" id="IPR036097">
    <property type="entry name" value="HisK_dim/P_sf"/>
</dbReference>
<evidence type="ECO:0000256" key="4">
    <source>
        <dbReference type="ARBA" id="ARBA00022679"/>
    </source>
</evidence>
<feature type="domain" description="Histidine kinase" evidence="15">
    <location>
        <begin position="364"/>
        <end position="582"/>
    </location>
</feature>
<dbReference type="SMART" id="SM00388">
    <property type="entry name" value="HisKA"/>
    <property type="match status" value="1"/>
</dbReference>
<dbReference type="SMART" id="SM00091">
    <property type="entry name" value="PAS"/>
    <property type="match status" value="2"/>
</dbReference>
<keyword evidence="10" id="KW-0238">DNA-binding</keyword>
<dbReference type="PROSITE" id="PS50113">
    <property type="entry name" value="PAC"/>
    <property type="match status" value="1"/>
</dbReference>
<feature type="domain" description="HTH luxR-type" evidence="14">
    <location>
        <begin position="1157"/>
        <end position="1222"/>
    </location>
</feature>
<keyword evidence="6" id="KW-0418">Kinase</keyword>
<feature type="coiled-coil region" evidence="13">
    <location>
        <begin position="331"/>
        <end position="358"/>
    </location>
</feature>
<evidence type="ECO:0000256" key="10">
    <source>
        <dbReference type="ARBA" id="ARBA00023125"/>
    </source>
</evidence>
<keyword evidence="9" id="KW-0805">Transcription regulation</keyword>